<dbReference type="EMBL" id="MUEK01000001">
    <property type="protein sequence ID" value="OOE41779.1"/>
    <property type="molecule type" value="Genomic_DNA"/>
</dbReference>
<proteinExistence type="predicted"/>
<protein>
    <submittedName>
        <fullName evidence="2">Uncharacterized protein</fullName>
    </submittedName>
</protein>
<feature type="transmembrane region" description="Helical" evidence="1">
    <location>
        <begin position="66"/>
        <end position="84"/>
    </location>
</feature>
<evidence type="ECO:0000313" key="2">
    <source>
        <dbReference type="EMBL" id="OOE41779.1"/>
    </source>
</evidence>
<gene>
    <name evidence="2" type="ORF">BZG00_02085</name>
</gene>
<dbReference type="Proteomes" id="UP000189021">
    <property type="component" value="Unassembled WGS sequence"/>
</dbReference>
<evidence type="ECO:0000256" key="1">
    <source>
        <dbReference type="SAM" id="Phobius"/>
    </source>
</evidence>
<reference evidence="2 3" key="1">
    <citation type="journal article" date="2017" name="Genome Announc.">
        <title>Draft Genome Sequences of Salinivibrio proteolyticus, Salinivibrio sharmensis, Salinivibrio siamensis, Salinivibrio costicola subsp. alcaliphilus, Salinivibrio costicola subsp. vallismortis, and 29 New Isolates Belonging to the Genus Salinivibrio.</title>
        <authorList>
            <person name="Lopez-Hermoso C."/>
            <person name="de la Haba R.R."/>
            <person name="Sanchez-Porro C."/>
            <person name="Bayliss S.C."/>
            <person name="Feil E.J."/>
            <person name="Ventosa A."/>
        </authorList>
    </citation>
    <scope>NUCLEOTIDE SEQUENCE [LARGE SCALE GENOMIC DNA]</scope>
    <source>
        <strain evidence="2 3">AL184</strain>
    </source>
</reference>
<keyword evidence="1" id="KW-0472">Membrane</keyword>
<dbReference type="AlphaFoldDB" id="A0AB36K2K6"/>
<keyword evidence="3" id="KW-1185">Reference proteome</keyword>
<keyword evidence="1" id="KW-0812">Transmembrane</keyword>
<keyword evidence="1" id="KW-1133">Transmembrane helix</keyword>
<organism evidence="2 3">
    <name type="scientific">Salinivibrio kushneri</name>
    <dbReference type="NCBI Taxonomy" id="1908198"/>
    <lineage>
        <taxon>Bacteria</taxon>
        <taxon>Pseudomonadati</taxon>
        <taxon>Pseudomonadota</taxon>
        <taxon>Gammaproteobacteria</taxon>
        <taxon>Vibrionales</taxon>
        <taxon>Vibrionaceae</taxon>
        <taxon>Salinivibrio</taxon>
    </lineage>
</organism>
<comment type="caution">
    <text evidence="2">The sequence shown here is derived from an EMBL/GenBank/DDBJ whole genome shotgun (WGS) entry which is preliminary data.</text>
</comment>
<evidence type="ECO:0000313" key="3">
    <source>
        <dbReference type="Proteomes" id="UP000189021"/>
    </source>
</evidence>
<name>A0AB36K2K6_9GAMM</name>
<dbReference type="RefSeq" id="WP_077658767.1">
    <property type="nucleotide sequence ID" value="NZ_CP040021.1"/>
</dbReference>
<feature type="transmembrane region" description="Helical" evidence="1">
    <location>
        <begin position="43"/>
        <end position="59"/>
    </location>
</feature>
<sequence>MNVVLFLIGLGILGKGVVDFQSALLGTTTFDDIISKDMYFEAGYYYFGFVYGAVCAFAVKSGKLKIFSSTVGLICLLISGYVIIDSYNETKGAAEKCGSHGQADLVTECLEKLTPEN</sequence>
<accession>A0AB36K2K6</accession>